<accession>A0A7U6JEF1</accession>
<evidence type="ECO:0000256" key="1">
    <source>
        <dbReference type="SAM" id="Phobius"/>
    </source>
</evidence>
<keyword evidence="1" id="KW-1133">Transmembrane helix</keyword>
<dbReference type="EMBL" id="AP012051">
    <property type="protein sequence ID" value="BAL80661.1"/>
    <property type="molecule type" value="Genomic_DNA"/>
</dbReference>
<evidence type="ECO:0008006" key="4">
    <source>
        <dbReference type="Google" id="ProtNLM"/>
    </source>
</evidence>
<dbReference type="Proteomes" id="UP000004793">
    <property type="component" value="Chromosome"/>
</dbReference>
<dbReference type="OrthoDB" id="9813144at2"/>
<dbReference type="RefSeq" id="WP_014453065.1">
    <property type="nucleotide sequence ID" value="NC_017096.1"/>
</dbReference>
<dbReference type="PANTHER" id="PTHR34387">
    <property type="entry name" value="SLR1258 PROTEIN"/>
    <property type="match status" value="1"/>
</dbReference>
<dbReference type="InterPro" id="IPR052022">
    <property type="entry name" value="26kDa_periplasmic_antigen"/>
</dbReference>
<dbReference type="InterPro" id="IPR007497">
    <property type="entry name" value="SIMPL/DUF541"/>
</dbReference>
<evidence type="ECO:0000313" key="3">
    <source>
        <dbReference type="Proteomes" id="UP000004793"/>
    </source>
</evidence>
<reference evidence="2 3" key="1">
    <citation type="submission" date="2011-01" db="EMBL/GenBank/DDBJ databases">
        <title>Whole genome sequence of Caldisericum exile AZM16c01.</title>
        <authorList>
            <person name="Narita-Yamada S."/>
            <person name="Kawakoshi A."/>
            <person name="Nakamura S."/>
            <person name="Sasagawa M."/>
            <person name="Fukada J."/>
            <person name="Sekine M."/>
            <person name="Kato Y."/>
            <person name="Fukai R."/>
            <person name="Sasaki K."/>
            <person name="Hanamaki A."/>
            <person name="Narita H."/>
            <person name="Konno Y."/>
            <person name="Mori K."/>
            <person name="Yamazaki S."/>
            <person name="Suzuki K."/>
            <person name="Fujita N."/>
        </authorList>
    </citation>
    <scope>NUCLEOTIDE SEQUENCE [LARGE SCALE GENOMIC DNA]</scope>
    <source>
        <strain evidence="3">DSM 21853 / NBRC 104410 / AZM16c01</strain>
    </source>
</reference>
<dbReference type="PANTHER" id="PTHR34387:SF2">
    <property type="entry name" value="SLR1258 PROTEIN"/>
    <property type="match status" value="1"/>
</dbReference>
<dbReference type="KEGG" id="cex:CSE_05350"/>
<feature type="transmembrane region" description="Helical" evidence="1">
    <location>
        <begin position="6"/>
        <end position="24"/>
    </location>
</feature>
<name>A0A7U6JEF1_CALEA</name>
<dbReference type="Gene3D" id="3.30.70.2970">
    <property type="entry name" value="Protein of unknown function (DUF541), domain 2"/>
    <property type="match status" value="1"/>
</dbReference>
<protein>
    <recommendedName>
        <fullName evidence="4">DUF541 domain-containing protein</fullName>
    </recommendedName>
</protein>
<sequence>MKKENIFIMVLLVLILAILVWMNMPKESLIGTTVNVMGTAKTTIAKDLVTVTLGVTTQDKTVKDALSKNNADINKVINALKSIGVKGEDIQTSSFWINPTYDYNTQPPTRTGYSVEHDLTVTVKSDLIGDVINASANAGANAFYNLNFKVSNEDEIKNGLIDKALLDAKSKAEQIAKNIGKKVVDYKIVSYEYIGQPTATPIFGGGGGEGMGAGVPIEIGSNEIEVRVYVTFVLK</sequence>
<dbReference type="Pfam" id="PF04402">
    <property type="entry name" value="SIMPL"/>
    <property type="match status" value="1"/>
</dbReference>
<keyword evidence="3" id="KW-1185">Reference proteome</keyword>
<evidence type="ECO:0000313" key="2">
    <source>
        <dbReference type="EMBL" id="BAL80661.1"/>
    </source>
</evidence>
<dbReference type="GO" id="GO:0006974">
    <property type="term" value="P:DNA damage response"/>
    <property type="evidence" value="ECO:0007669"/>
    <property type="project" value="TreeGrafter"/>
</dbReference>
<dbReference type="Gene3D" id="3.30.110.170">
    <property type="entry name" value="Protein of unknown function (DUF541), domain 1"/>
    <property type="match status" value="1"/>
</dbReference>
<keyword evidence="1" id="KW-0812">Transmembrane</keyword>
<gene>
    <name evidence="2" type="ordered locus">CSE_05350</name>
</gene>
<keyword evidence="1" id="KW-0472">Membrane</keyword>
<organism evidence="2 3">
    <name type="scientific">Caldisericum exile (strain DSM 21853 / NBRC 104410 / AZM16c01)</name>
    <dbReference type="NCBI Taxonomy" id="511051"/>
    <lineage>
        <taxon>Bacteria</taxon>
        <taxon>Pseudomonadati</taxon>
        <taxon>Caldisericota/Cryosericota group</taxon>
        <taxon>Caldisericota</taxon>
        <taxon>Caldisericia</taxon>
        <taxon>Caldisericales</taxon>
        <taxon>Caldisericaceae</taxon>
        <taxon>Caldisericum</taxon>
    </lineage>
</organism>
<proteinExistence type="predicted"/>
<dbReference type="AlphaFoldDB" id="A0A7U6JEF1"/>